<protein>
    <recommendedName>
        <fullName evidence="1">HSR domain-containing protein</fullName>
    </recommendedName>
</protein>
<dbReference type="Proteomes" id="UP000694569">
    <property type="component" value="Unplaced"/>
</dbReference>
<dbReference type="GO" id="GO:0005634">
    <property type="term" value="C:nucleus"/>
    <property type="evidence" value="ECO:0007669"/>
    <property type="project" value="InterPro"/>
</dbReference>
<dbReference type="Pfam" id="PF03172">
    <property type="entry name" value="HSR"/>
    <property type="match status" value="1"/>
</dbReference>
<dbReference type="AlphaFoldDB" id="A0A8C5LV69"/>
<dbReference type="OrthoDB" id="9033483at2759"/>
<evidence type="ECO:0000313" key="2">
    <source>
        <dbReference type="Ensembl" id="ENSLLEP00000005572.1"/>
    </source>
</evidence>
<evidence type="ECO:0000259" key="1">
    <source>
        <dbReference type="Pfam" id="PF03172"/>
    </source>
</evidence>
<evidence type="ECO:0000313" key="3">
    <source>
        <dbReference type="Proteomes" id="UP000694569"/>
    </source>
</evidence>
<proteinExistence type="predicted"/>
<feature type="domain" description="HSR" evidence="1">
    <location>
        <begin position="9"/>
        <end position="50"/>
    </location>
</feature>
<keyword evidence="3" id="KW-1185">Reference proteome</keyword>
<dbReference type="Ensembl" id="ENSLLET00000005814.1">
    <property type="protein sequence ID" value="ENSLLEP00000005572.1"/>
    <property type="gene ID" value="ENSLLEG00000003534.1"/>
</dbReference>
<organism evidence="2 3">
    <name type="scientific">Leptobrachium leishanense</name>
    <name type="common">Leishan spiny toad</name>
    <dbReference type="NCBI Taxonomy" id="445787"/>
    <lineage>
        <taxon>Eukaryota</taxon>
        <taxon>Metazoa</taxon>
        <taxon>Chordata</taxon>
        <taxon>Craniata</taxon>
        <taxon>Vertebrata</taxon>
        <taxon>Euteleostomi</taxon>
        <taxon>Amphibia</taxon>
        <taxon>Batrachia</taxon>
        <taxon>Anura</taxon>
        <taxon>Pelobatoidea</taxon>
        <taxon>Megophryidae</taxon>
        <taxon>Leptobrachium</taxon>
    </lineage>
</organism>
<name>A0A8C5LV69_9ANUR</name>
<dbReference type="InterPro" id="IPR004865">
    <property type="entry name" value="HSR_dom"/>
</dbReference>
<reference evidence="2" key="1">
    <citation type="submission" date="2025-08" db="UniProtKB">
        <authorList>
            <consortium name="Ensembl"/>
        </authorList>
    </citation>
    <scope>IDENTIFICATION</scope>
</reference>
<sequence>MFGTKKAFNEMLRNIFVSEKMTIASAITTKFPFLDGLKDKGLLSEDELNVCIYLNYHNLIMHLLYECLKCHGIQFFSPGT</sequence>
<accession>A0A8C5LV69</accession>
<reference evidence="2" key="2">
    <citation type="submission" date="2025-09" db="UniProtKB">
        <authorList>
            <consortium name="Ensembl"/>
        </authorList>
    </citation>
    <scope>IDENTIFICATION</scope>
</reference>